<evidence type="ECO:0000313" key="2">
    <source>
        <dbReference type="EMBL" id="BAK05212.1"/>
    </source>
</evidence>
<accession>F2ECZ0</accession>
<keyword evidence="5" id="KW-1185">Reference proteome</keyword>
<dbReference type="KEGG" id="hvg:123446742"/>
<dbReference type="EnsemblPlants" id="HORVU.MOREX.r3.4HG0394140.1">
    <property type="protein sequence ID" value="HORVU.MOREX.r3.4HG0394140.1"/>
    <property type="gene ID" value="HORVU.MOREX.r3.4HG0394140"/>
</dbReference>
<proteinExistence type="evidence at transcript level"/>
<organism evidence="2">
    <name type="scientific">Hordeum vulgare subsp. vulgare</name>
    <name type="common">Domesticated barley</name>
    <dbReference type="NCBI Taxonomy" id="112509"/>
    <lineage>
        <taxon>Eukaryota</taxon>
        <taxon>Viridiplantae</taxon>
        <taxon>Streptophyta</taxon>
        <taxon>Embryophyta</taxon>
        <taxon>Tracheophyta</taxon>
        <taxon>Spermatophyta</taxon>
        <taxon>Magnoliopsida</taxon>
        <taxon>Liliopsida</taxon>
        <taxon>Poales</taxon>
        <taxon>Poaceae</taxon>
        <taxon>BOP clade</taxon>
        <taxon>Pooideae</taxon>
        <taxon>Triticodae</taxon>
        <taxon>Triticeae</taxon>
        <taxon>Hordeinae</taxon>
        <taxon>Hordeum</taxon>
    </lineage>
</organism>
<feature type="chain" id="PRO_5011206263" evidence="1">
    <location>
        <begin position="28"/>
        <end position="115"/>
    </location>
</feature>
<reference evidence="2" key="1">
    <citation type="journal article" date="2011" name="Plant Physiol.">
        <title>Comprehensive sequence analysis of 24,783 barley full-length cDNAs derived from 12 clone libraries.</title>
        <authorList>
            <person name="Matsumoto T."/>
            <person name="Tanaka T."/>
            <person name="Sakai H."/>
            <person name="Amano N."/>
            <person name="Kanamori H."/>
            <person name="Kurita K."/>
            <person name="Kikuta A."/>
            <person name="Kamiya K."/>
            <person name="Yamamoto M."/>
            <person name="Ikawa H."/>
            <person name="Fujii N."/>
            <person name="Hori K."/>
            <person name="Itoh T."/>
            <person name="Sato K."/>
        </authorList>
    </citation>
    <scope>NUCLEOTIDE SEQUENCE</scope>
    <source>
        <tissue evidence="3">Flower</tissue>
    </source>
</reference>
<evidence type="ECO:0000313" key="3">
    <source>
        <dbReference type="EMBL" id="BAK08199.1"/>
    </source>
</evidence>
<dbReference type="PANTHER" id="PTHR36483:SF2">
    <property type="entry name" value="ACIDIC PROTEIN"/>
    <property type="match status" value="1"/>
</dbReference>
<dbReference type="Gramene" id="HORVU.MOREX.r2.4HG0327920.1">
    <property type="protein sequence ID" value="HORVU.MOREX.r2.4HG0327920.1"/>
    <property type="gene ID" value="HORVU.MOREX.r2.4HG0327920"/>
</dbReference>
<reference evidence="4" key="3">
    <citation type="submission" date="2020-10" db="EMBL/GenBank/DDBJ databases">
        <authorList>
            <person name="Scholz U."/>
            <person name="Mascher M."/>
            <person name="Fiebig A."/>
        </authorList>
    </citation>
    <scope>NUCLEOTIDE SEQUENCE [LARGE SCALE GENOMIC DNA]</scope>
    <source>
        <strain evidence="4">cv. Morex</strain>
    </source>
</reference>
<dbReference type="PANTHER" id="PTHR36483">
    <property type="entry name" value="OS02G0130700 PROTEIN"/>
    <property type="match status" value="1"/>
</dbReference>
<gene>
    <name evidence="4" type="primary">LOC123446742</name>
</gene>
<evidence type="ECO:0000313" key="4">
    <source>
        <dbReference type="EnsemblPlants" id="HORVU.MOREX.r3.4HG0394140.1"/>
    </source>
</evidence>
<dbReference type="EMBL" id="AK377005">
    <property type="protein sequence ID" value="BAK08199.1"/>
    <property type="molecule type" value="mRNA"/>
</dbReference>
<dbReference type="EMBL" id="AK374015">
    <property type="protein sequence ID" value="BAK05212.1"/>
    <property type="molecule type" value="mRNA"/>
</dbReference>
<protein>
    <submittedName>
        <fullName evidence="2">Predicted protein</fullName>
    </submittedName>
</protein>
<dbReference type="OrthoDB" id="677073at2759"/>
<dbReference type="AlphaFoldDB" id="F2ECZ0"/>
<reference evidence="4" key="4">
    <citation type="submission" date="2022-01" db="UniProtKB">
        <authorList>
            <consortium name="EnsemblPlants"/>
        </authorList>
    </citation>
    <scope>IDENTIFICATION</scope>
    <source>
        <strain evidence="4">subsp. vulgare</strain>
    </source>
</reference>
<name>F2ECZ0_HORVV</name>
<dbReference type="RefSeq" id="XP_044979227.1">
    <property type="nucleotide sequence ID" value="XM_045123292.1"/>
</dbReference>
<reference evidence="5" key="2">
    <citation type="journal article" date="2012" name="Nature">
        <title>A physical, genetic and functional sequence assembly of the barley genome.</title>
        <authorList>
            <consortium name="The International Barley Genome Sequencing Consortium"/>
            <person name="Mayer K.F."/>
            <person name="Waugh R."/>
            <person name="Brown J.W."/>
            <person name="Schulman A."/>
            <person name="Langridge P."/>
            <person name="Platzer M."/>
            <person name="Fincher G.B."/>
            <person name="Muehlbauer G.J."/>
            <person name="Sato K."/>
            <person name="Close T.J."/>
            <person name="Wise R.P."/>
            <person name="Stein N."/>
        </authorList>
    </citation>
    <scope>NUCLEOTIDE SEQUENCE [LARGE SCALE GENOMIC DNA]</scope>
    <source>
        <strain evidence="5">cv. Morex</strain>
    </source>
</reference>
<dbReference type="Proteomes" id="UP000011116">
    <property type="component" value="Chromosome 4H"/>
</dbReference>
<evidence type="ECO:0000313" key="5">
    <source>
        <dbReference type="Proteomes" id="UP000011116"/>
    </source>
</evidence>
<feature type="signal peptide" evidence="1">
    <location>
        <begin position="1"/>
        <end position="27"/>
    </location>
</feature>
<dbReference type="Gramene" id="HORVU.MOREX.r3.4HG0394140.1">
    <property type="protein sequence ID" value="HORVU.MOREX.r3.4HG0394140.1"/>
    <property type="gene ID" value="HORVU.MOREX.r3.4HG0394140"/>
</dbReference>
<keyword evidence="1" id="KW-0732">Signal</keyword>
<dbReference type="GeneID" id="123446742"/>
<evidence type="ECO:0000256" key="1">
    <source>
        <dbReference type="SAM" id="SignalP"/>
    </source>
</evidence>
<dbReference type="HOGENOM" id="CLU_146290_1_0_1"/>
<sequence length="115" mass="12404">MEGKKRAAAIAALCMVLLLMQARPSHQQFSDYACECIRQCYPACRDSTPPWLCKIKCAGSCHNGDRKDALTACRIACLTSPVCGLSTPPVAPGDVDPCTRECDKLWGGHGHAKEP</sequence>